<organism evidence="1 2">
    <name type="scientific">Pseudomonas brassicacearum</name>
    <dbReference type="NCBI Taxonomy" id="930166"/>
    <lineage>
        <taxon>Bacteria</taxon>
        <taxon>Pseudomonadati</taxon>
        <taxon>Pseudomonadota</taxon>
        <taxon>Gammaproteobacteria</taxon>
        <taxon>Pseudomonadales</taxon>
        <taxon>Pseudomonadaceae</taxon>
        <taxon>Pseudomonas</taxon>
    </lineage>
</organism>
<sequence>MIELGQKAEDKITGFYGVIIGRAQYLTGCDQYCLSPPIRQGINEVQKSEWFDEGRIKILGPGVSAADVAGPAPGGPQRDAPRR</sequence>
<evidence type="ECO:0000313" key="2">
    <source>
        <dbReference type="Proteomes" id="UP000286351"/>
    </source>
</evidence>
<protein>
    <submittedName>
        <fullName evidence="1">Uncharacterized protein</fullName>
    </submittedName>
</protein>
<dbReference type="AlphaFoldDB" id="A0A423JPC6"/>
<reference evidence="1 2" key="1">
    <citation type="submission" date="2016-10" db="EMBL/GenBank/DDBJ databases">
        <title>Comparative genome analysis of multiple Pseudomonas spp. focuses on biocontrol and plant growth promoting traits.</title>
        <authorList>
            <person name="Tao X.-Y."/>
            <person name="Taylor C.G."/>
        </authorList>
    </citation>
    <scope>NUCLEOTIDE SEQUENCE [LARGE SCALE GENOMIC DNA]</scope>
    <source>
        <strain evidence="1 2">38D4</strain>
    </source>
</reference>
<proteinExistence type="predicted"/>
<gene>
    <name evidence="1" type="ORF">BK664_11390</name>
</gene>
<accession>A0A423JPC6</accession>
<dbReference type="Proteomes" id="UP000286351">
    <property type="component" value="Unassembled WGS sequence"/>
</dbReference>
<dbReference type="EMBL" id="MOBO01000009">
    <property type="protein sequence ID" value="RON39557.1"/>
    <property type="molecule type" value="Genomic_DNA"/>
</dbReference>
<evidence type="ECO:0000313" key="1">
    <source>
        <dbReference type="EMBL" id="RON39557.1"/>
    </source>
</evidence>
<dbReference type="RefSeq" id="WP_123365811.1">
    <property type="nucleotide sequence ID" value="NZ_MOBO01000009.1"/>
</dbReference>
<name>A0A423JPC6_9PSED</name>
<comment type="caution">
    <text evidence="1">The sequence shown here is derived from an EMBL/GenBank/DDBJ whole genome shotgun (WGS) entry which is preliminary data.</text>
</comment>